<organism evidence="2 3">
    <name type="scientific">Aerophototrophica crusticola</name>
    <dbReference type="NCBI Taxonomy" id="1709002"/>
    <lineage>
        <taxon>Bacteria</taxon>
        <taxon>Pseudomonadati</taxon>
        <taxon>Pseudomonadota</taxon>
        <taxon>Alphaproteobacteria</taxon>
        <taxon>Rhodospirillales</taxon>
        <taxon>Rhodospirillaceae</taxon>
        <taxon>Aerophototrophica</taxon>
    </lineage>
</organism>
<gene>
    <name evidence="2" type="ORF">HHL28_08985</name>
</gene>
<keyword evidence="3" id="KW-1185">Reference proteome</keyword>
<dbReference type="AlphaFoldDB" id="A0A858R772"/>
<feature type="signal peptide" evidence="1">
    <location>
        <begin position="1"/>
        <end position="24"/>
    </location>
</feature>
<sequence>MRLRIALMTVALALCGLWGLPARAADLTVYVTRTPLMTTEDERPSQAVRDWYALLSGRSGVVIDVRVLDFGRAMPLVQQRDDACMAGIVRTAERETLVDWIAPVLTDRIVLAARAPDGFDGDMAALDMVAGGSIAAPEGILSNLLTSRGIRHRQVSNHRTAFRLLLDGRVRFTLVSGILAERMEAQGVKQVADLDPVNSWLACGKKTPAEVKDRLREAHRALATAPEAEPFLALFTARGLTPALRGMAAPSAN</sequence>
<proteinExistence type="predicted"/>
<protein>
    <submittedName>
        <fullName evidence="2">Amino acid ABC transporter substrate-binding protein</fullName>
    </submittedName>
</protein>
<dbReference type="Proteomes" id="UP000501891">
    <property type="component" value="Chromosome"/>
</dbReference>
<evidence type="ECO:0000313" key="3">
    <source>
        <dbReference type="Proteomes" id="UP000501891"/>
    </source>
</evidence>
<dbReference type="EMBL" id="CP051775">
    <property type="protein sequence ID" value="QJE73204.1"/>
    <property type="molecule type" value="Genomic_DNA"/>
</dbReference>
<evidence type="ECO:0000256" key="1">
    <source>
        <dbReference type="SAM" id="SignalP"/>
    </source>
</evidence>
<feature type="chain" id="PRO_5032773358" evidence="1">
    <location>
        <begin position="25"/>
        <end position="253"/>
    </location>
</feature>
<reference evidence="2" key="1">
    <citation type="submission" date="2020-04" db="EMBL/GenBank/DDBJ databases">
        <title>A desert anoxygenic phototrophic bacterium fixes CO2 using RubisCO under aerobic conditions.</title>
        <authorList>
            <person name="Tang K."/>
        </authorList>
    </citation>
    <scope>NUCLEOTIDE SEQUENCE [LARGE SCALE GENOMIC DNA]</scope>
    <source>
        <strain evidence="2">MIMtkB3</strain>
    </source>
</reference>
<accession>A0A858R772</accession>
<name>A0A858R772_9PROT</name>
<dbReference type="KEGG" id="acru:HHL28_08985"/>
<keyword evidence="1" id="KW-0732">Signal</keyword>
<dbReference type="SUPFAM" id="SSF53850">
    <property type="entry name" value="Periplasmic binding protein-like II"/>
    <property type="match status" value="1"/>
</dbReference>
<dbReference type="Gene3D" id="3.40.190.10">
    <property type="entry name" value="Periplasmic binding protein-like II"/>
    <property type="match status" value="2"/>
</dbReference>
<evidence type="ECO:0000313" key="2">
    <source>
        <dbReference type="EMBL" id="QJE73204.1"/>
    </source>
</evidence>